<dbReference type="Proteomes" id="UP000476064">
    <property type="component" value="Chromosome"/>
</dbReference>
<dbReference type="RefSeq" id="WP_162359678.1">
    <property type="nucleotide sequence ID" value="NZ_CP048209.1"/>
</dbReference>
<dbReference type="SMART" id="SM00849">
    <property type="entry name" value="Lactamase_B"/>
    <property type="match status" value="1"/>
</dbReference>
<keyword evidence="1" id="KW-0255">Endonuclease</keyword>
<dbReference type="InterPro" id="IPR036866">
    <property type="entry name" value="RibonucZ/Hydroxyglut_hydro"/>
</dbReference>
<evidence type="ECO:0000259" key="6">
    <source>
        <dbReference type="SMART" id="SM00849"/>
    </source>
</evidence>
<evidence type="ECO:0000256" key="2">
    <source>
        <dbReference type="ARBA" id="ARBA00022833"/>
    </source>
</evidence>
<dbReference type="Pfam" id="PF12706">
    <property type="entry name" value="Lactamase_B_2"/>
    <property type="match status" value="1"/>
</dbReference>
<dbReference type="PANTHER" id="PTHR46018:SF2">
    <property type="entry name" value="ZINC PHOSPHODIESTERASE ELAC PROTEIN 1"/>
    <property type="match status" value="1"/>
</dbReference>
<proteinExistence type="predicted"/>
<reference evidence="7 8" key="1">
    <citation type="submission" date="2020-01" db="EMBL/GenBank/DDBJ databases">
        <title>Paenibacillus sp. nov., isolated from tomato rhizosphere.</title>
        <authorList>
            <person name="Weon H.-Y."/>
            <person name="Lee S.A."/>
        </authorList>
    </citation>
    <scope>NUCLEOTIDE SEQUENCE [LARGE SCALE GENOMIC DNA]</scope>
    <source>
        <strain evidence="7 8">12200R-189</strain>
    </source>
</reference>
<evidence type="ECO:0000256" key="3">
    <source>
        <dbReference type="ARBA" id="ARBA00034221"/>
    </source>
</evidence>
<accession>A0A6C0G1C1</accession>
<dbReference type="GO" id="GO:0042781">
    <property type="term" value="F:3'-tRNA processing endoribonuclease activity"/>
    <property type="evidence" value="ECO:0007669"/>
    <property type="project" value="TreeGrafter"/>
</dbReference>
<evidence type="ECO:0000313" key="8">
    <source>
        <dbReference type="Proteomes" id="UP000476064"/>
    </source>
</evidence>
<keyword evidence="8" id="KW-1185">Reference proteome</keyword>
<sequence>MDNRTTVTILGTSGAIPEVGGDSPTFLINDRYLVDTGWSVISNLRGRGIDPLQLEYVFFTHFHHDHYMSLPSLLYYFLMKGKPLQELKIVGPAEDLMLIVTRAMSFLHAERYFDAANVPTLIPLVPGDSYENGDFRIGTCPTIHPVQGLCYRFEDKQTSKVFSFTGDTAYYPPIGEHVKGSDLLIHEAALGPIAANPDDNAYMHAGAIDAARIAEAAGVGKLLLIHAYASRTEASVAAAKQVFRGEVEWPRDGQMYVL</sequence>
<dbReference type="AlphaFoldDB" id="A0A6C0G1C1"/>
<comment type="catalytic activity">
    <reaction evidence="3">
        <text>3',5'-cyclic CMP + H2O = CMP + H(+)</text>
        <dbReference type="Rhea" id="RHEA:72675"/>
        <dbReference type="ChEBI" id="CHEBI:15377"/>
        <dbReference type="ChEBI" id="CHEBI:15378"/>
        <dbReference type="ChEBI" id="CHEBI:58003"/>
        <dbReference type="ChEBI" id="CHEBI:60377"/>
    </reaction>
    <physiologicalReaction direction="left-to-right" evidence="3">
        <dbReference type="Rhea" id="RHEA:72676"/>
    </physiologicalReaction>
</comment>
<comment type="catalytic activity">
    <reaction evidence="5">
        <text>3',5'-cyclic UMP + H2O = UMP + H(+)</text>
        <dbReference type="Rhea" id="RHEA:70575"/>
        <dbReference type="ChEBI" id="CHEBI:15377"/>
        <dbReference type="ChEBI" id="CHEBI:15378"/>
        <dbReference type="ChEBI" id="CHEBI:57865"/>
        <dbReference type="ChEBI" id="CHEBI:184387"/>
    </reaction>
    <physiologicalReaction direction="left-to-right" evidence="5">
        <dbReference type="Rhea" id="RHEA:70576"/>
    </physiologicalReaction>
</comment>
<dbReference type="SUPFAM" id="SSF56281">
    <property type="entry name" value="Metallo-hydrolase/oxidoreductase"/>
    <property type="match status" value="1"/>
</dbReference>
<evidence type="ECO:0000313" key="7">
    <source>
        <dbReference type="EMBL" id="QHT63248.1"/>
    </source>
</evidence>
<organism evidence="7 8">
    <name type="scientific">Paenibacillus lycopersici</name>
    <dbReference type="NCBI Taxonomy" id="2704462"/>
    <lineage>
        <taxon>Bacteria</taxon>
        <taxon>Bacillati</taxon>
        <taxon>Bacillota</taxon>
        <taxon>Bacilli</taxon>
        <taxon>Bacillales</taxon>
        <taxon>Paenibacillaceae</taxon>
        <taxon>Paenibacillus</taxon>
    </lineage>
</organism>
<name>A0A6C0G1C1_9BACL</name>
<dbReference type="PANTHER" id="PTHR46018">
    <property type="entry name" value="ZINC PHOSPHODIESTERASE ELAC PROTEIN 1"/>
    <property type="match status" value="1"/>
</dbReference>
<keyword evidence="7" id="KW-0378">Hydrolase</keyword>
<evidence type="ECO:0000256" key="1">
    <source>
        <dbReference type="ARBA" id="ARBA00022759"/>
    </source>
</evidence>
<keyword evidence="1" id="KW-0540">Nuclease</keyword>
<evidence type="ECO:0000256" key="5">
    <source>
        <dbReference type="ARBA" id="ARBA00048505"/>
    </source>
</evidence>
<dbReference type="Gene3D" id="3.60.15.10">
    <property type="entry name" value="Ribonuclease Z/Hydroxyacylglutathione hydrolase-like"/>
    <property type="match status" value="1"/>
</dbReference>
<dbReference type="EMBL" id="CP048209">
    <property type="protein sequence ID" value="QHT63248.1"/>
    <property type="molecule type" value="Genomic_DNA"/>
</dbReference>
<gene>
    <name evidence="7" type="ORF">GXP70_26995</name>
</gene>
<evidence type="ECO:0000256" key="4">
    <source>
        <dbReference type="ARBA" id="ARBA00034301"/>
    </source>
</evidence>
<comment type="function">
    <text evidence="4">Counteracts the endogenous Pycsar antiviral defense system. Phosphodiesterase that enables metal-dependent hydrolysis of host cyclic nucleotide Pycsar defense signals such as cCMP and cUMP.</text>
</comment>
<keyword evidence="2" id="KW-0862">Zinc</keyword>
<feature type="domain" description="Metallo-beta-lactamase" evidence="6">
    <location>
        <begin position="22"/>
        <end position="204"/>
    </location>
</feature>
<protein>
    <submittedName>
        <fullName evidence="7">MBL fold metallo-hydrolase</fullName>
    </submittedName>
</protein>
<dbReference type="InterPro" id="IPR001279">
    <property type="entry name" value="Metallo-B-lactamas"/>
</dbReference>
<dbReference type="KEGG" id="plyc:GXP70_26995"/>